<dbReference type="Pfam" id="PF05222">
    <property type="entry name" value="AlaDh_PNT_N"/>
    <property type="match status" value="1"/>
</dbReference>
<comment type="similarity">
    <text evidence="2">Belongs to the AlaDH/PNT family.</text>
</comment>
<dbReference type="EC" id="7.1.1.1" evidence="3"/>
<keyword evidence="11" id="KW-0328">Glycosyltransferase</keyword>
<keyword evidence="4" id="KW-0547">Nucleotide-binding</keyword>
<organism evidence="11 12">
    <name type="scientific">Alcanivorax quisquiliarum</name>
    <dbReference type="NCBI Taxonomy" id="2933565"/>
    <lineage>
        <taxon>Bacteria</taxon>
        <taxon>Pseudomonadati</taxon>
        <taxon>Pseudomonadota</taxon>
        <taxon>Gammaproteobacteria</taxon>
        <taxon>Oceanospirillales</taxon>
        <taxon>Alcanivoracaceae</taxon>
        <taxon>Alcanivorax</taxon>
    </lineage>
</organism>
<evidence type="ECO:0000259" key="10">
    <source>
        <dbReference type="SMART" id="SM01003"/>
    </source>
</evidence>
<dbReference type="SMART" id="SM01003">
    <property type="entry name" value="AlaDh_PNT_N"/>
    <property type="match status" value="1"/>
</dbReference>
<dbReference type="NCBIfam" id="NF006942">
    <property type="entry name" value="PRK09424.1"/>
    <property type="match status" value="1"/>
</dbReference>
<dbReference type="GO" id="GO:0016757">
    <property type="term" value="F:glycosyltransferase activity"/>
    <property type="evidence" value="ECO:0007669"/>
    <property type="project" value="UniProtKB-KW"/>
</dbReference>
<protein>
    <recommendedName>
        <fullName evidence="3">proton-translocating NAD(P)(+) transhydrogenase</fullName>
        <ecNumber evidence="3">7.1.1.1</ecNumber>
    </recommendedName>
</protein>
<dbReference type="InterPro" id="IPR036291">
    <property type="entry name" value="NAD(P)-bd_dom_sf"/>
</dbReference>
<dbReference type="InterPro" id="IPR007698">
    <property type="entry name" value="AlaDH/PNT_NAD(H)-bd"/>
</dbReference>
<dbReference type="Gene3D" id="3.40.50.720">
    <property type="entry name" value="NAD(P)-binding Rossmann-like Domain"/>
    <property type="match status" value="2"/>
</dbReference>
<keyword evidence="12" id="KW-1185">Reference proteome</keyword>
<dbReference type="Proteomes" id="UP001165524">
    <property type="component" value="Unassembled WGS sequence"/>
</dbReference>
<sequence>MGVAQVIIGVPREIAPGETRVALVPANVAALLKKHKIELLVEREAGLAAGYTDSEYQEAGATLTDRATVFSKADVVLQVQTPGSNHANGDQDMALLRAGQVLIGMMDPLANAKFATKLAETQISGLALELVPRITRAQAMDVLSSMAMLAGYKAVLMAASESNRMFPMNMTAAGTLNASRVFVMGAGVAGLQACATAKRLGAVVEAYDVRAAAREQILSVGAKPVELDLDTGTAEGSGGYAAAQGEDFLKRQRELMTEVIARMDVVITTAAVPGAKSPILVTEDMVKAMKPGAVIVDLAAERGGNCELTEAGQTVTKHGVTIVGPENVPATLAFHASQMFGKNMENLLNLLITREGTFELDFEDEIVRETVVAHQGDVPHARLRGLLGLPELAVAAAAEDAVAEEQK</sequence>
<evidence type="ECO:0000256" key="5">
    <source>
        <dbReference type="ARBA" id="ARBA00022857"/>
    </source>
</evidence>
<keyword evidence="11" id="KW-0560">Oxidoreductase</keyword>
<name>A0ABT0E3D3_9GAMM</name>
<dbReference type="Pfam" id="PF01262">
    <property type="entry name" value="AlaDh_PNT_C"/>
    <property type="match status" value="1"/>
</dbReference>
<keyword evidence="6" id="KW-1278">Translocase</keyword>
<gene>
    <name evidence="11" type="ORF">MU846_01260</name>
</gene>
<dbReference type="GO" id="GO:0016491">
    <property type="term" value="F:oxidoreductase activity"/>
    <property type="evidence" value="ECO:0007669"/>
    <property type="project" value="UniProtKB-KW"/>
</dbReference>
<dbReference type="SMART" id="SM01002">
    <property type="entry name" value="AlaDh_PNT_C"/>
    <property type="match status" value="1"/>
</dbReference>
<evidence type="ECO:0000256" key="7">
    <source>
        <dbReference type="ARBA" id="ARBA00023027"/>
    </source>
</evidence>
<dbReference type="SUPFAM" id="SSF52283">
    <property type="entry name" value="Formate/glycerate dehydrogenase catalytic domain-like"/>
    <property type="match status" value="1"/>
</dbReference>
<dbReference type="PROSITE" id="PS00837">
    <property type="entry name" value="ALADH_PNT_2"/>
    <property type="match status" value="1"/>
</dbReference>
<dbReference type="SUPFAM" id="SSF51735">
    <property type="entry name" value="NAD(P)-binding Rossmann-fold domains"/>
    <property type="match status" value="1"/>
</dbReference>
<proteinExistence type="inferred from homology"/>
<evidence type="ECO:0000256" key="6">
    <source>
        <dbReference type="ARBA" id="ARBA00022967"/>
    </source>
</evidence>
<evidence type="ECO:0000256" key="1">
    <source>
        <dbReference type="ARBA" id="ARBA00003943"/>
    </source>
</evidence>
<keyword evidence="11" id="KW-0808">Transferase</keyword>
<dbReference type="EMBL" id="JALKII010000001">
    <property type="protein sequence ID" value="MCK0536332.1"/>
    <property type="molecule type" value="Genomic_DNA"/>
</dbReference>
<comment type="catalytic activity">
    <reaction evidence="8">
        <text>NAD(+) + NADPH + H(+)(in) = NADH + NADP(+) + H(+)(out)</text>
        <dbReference type="Rhea" id="RHEA:47992"/>
        <dbReference type="ChEBI" id="CHEBI:15378"/>
        <dbReference type="ChEBI" id="CHEBI:57540"/>
        <dbReference type="ChEBI" id="CHEBI:57783"/>
        <dbReference type="ChEBI" id="CHEBI:57945"/>
        <dbReference type="ChEBI" id="CHEBI:58349"/>
        <dbReference type="EC" id="7.1.1.1"/>
    </reaction>
</comment>
<evidence type="ECO:0000313" key="12">
    <source>
        <dbReference type="Proteomes" id="UP001165524"/>
    </source>
</evidence>
<keyword evidence="5" id="KW-0521">NADP</keyword>
<evidence type="ECO:0000256" key="3">
    <source>
        <dbReference type="ARBA" id="ARBA00012943"/>
    </source>
</evidence>
<comment type="function">
    <text evidence="1">The transhydrogenation between NADH and NADP is coupled to respiration and ATP hydrolysis and functions as a proton pump across the membrane.</text>
</comment>
<feature type="domain" description="Alanine dehydrogenase/pyridine nucleotide transhydrogenase NAD(H)-binding" evidence="9">
    <location>
        <begin position="159"/>
        <end position="324"/>
    </location>
</feature>
<feature type="domain" description="Alanine dehydrogenase/pyridine nucleotide transhydrogenase N-terminal" evidence="10">
    <location>
        <begin position="9"/>
        <end position="150"/>
    </location>
</feature>
<dbReference type="PANTHER" id="PTHR10160">
    <property type="entry name" value="NAD(P) TRANSHYDROGENASE"/>
    <property type="match status" value="1"/>
</dbReference>
<dbReference type="PANTHER" id="PTHR10160:SF19">
    <property type="entry name" value="PROTON-TRANSLOCATING NAD(P)(+) TRANSHYDROGENASE"/>
    <property type="match status" value="1"/>
</dbReference>
<accession>A0ABT0E3D3</accession>
<evidence type="ECO:0000256" key="2">
    <source>
        <dbReference type="ARBA" id="ARBA00005689"/>
    </source>
</evidence>
<comment type="caution">
    <text evidence="11">The sequence shown here is derived from an EMBL/GenBank/DDBJ whole genome shotgun (WGS) entry which is preliminary data.</text>
</comment>
<dbReference type="InterPro" id="IPR007886">
    <property type="entry name" value="AlaDH/PNT_N"/>
</dbReference>
<evidence type="ECO:0000313" key="11">
    <source>
        <dbReference type="EMBL" id="MCK0536332.1"/>
    </source>
</evidence>
<dbReference type="CDD" id="cd05304">
    <property type="entry name" value="Rubrum_tdh"/>
    <property type="match status" value="1"/>
</dbReference>
<evidence type="ECO:0000256" key="8">
    <source>
        <dbReference type="ARBA" id="ARBA00048202"/>
    </source>
</evidence>
<evidence type="ECO:0000256" key="4">
    <source>
        <dbReference type="ARBA" id="ARBA00022741"/>
    </source>
</evidence>
<dbReference type="RefSeq" id="WP_246947439.1">
    <property type="nucleotide sequence ID" value="NZ_JALKII010000001.1"/>
</dbReference>
<reference evidence="11" key="1">
    <citation type="submission" date="2022-04" db="EMBL/GenBank/DDBJ databases">
        <title>Alcanivorax sp. CY1518 draft genome sequence.</title>
        <authorList>
            <person name="Zhao G."/>
            <person name="An M."/>
        </authorList>
    </citation>
    <scope>NUCLEOTIDE SEQUENCE</scope>
    <source>
        <strain evidence="11">CY1518</strain>
    </source>
</reference>
<dbReference type="InterPro" id="IPR008143">
    <property type="entry name" value="Ala_DH/PNT_CS2"/>
</dbReference>
<keyword evidence="7" id="KW-0520">NAD</keyword>
<evidence type="ECO:0000259" key="9">
    <source>
        <dbReference type="SMART" id="SM01002"/>
    </source>
</evidence>